<evidence type="ECO:0000313" key="1">
    <source>
        <dbReference type="EMBL" id="KWZ85234.1"/>
    </source>
</evidence>
<proteinExistence type="predicted"/>
<dbReference type="EMBL" id="LRPN01000018">
    <property type="protein sequence ID" value="KWZ85234.1"/>
    <property type="molecule type" value="Genomic_DNA"/>
</dbReference>
<evidence type="ECO:0000313" key="2">
    <source>
        <dbReference type="Proteomes" id="UP000070376"/>
    </source>
</evidence>
<accession>A0A133L029</accession>
<gene>
    <name evidence="1" type="ORF">HMPREF3213_00528</name>
</gene>
<organism evidence="1 2">
    <name type="scientific">Heyndrickxia coagulans</name>
    <name type="common">Weizmannia coagulans</name>
    <dbReference type="NCBI Taxonomy" id="1398"/>
    <lineage>
        <taxon>Bacteria</taxon>
        <taxon>Bacillati</taxon>
        <taxon>Bacillota</taxon>
        <taxon>Bacilli</taxon>
        <taxon>Bacillales</taxon>
        <taxon>Bacillaceae</taxon>
        <taxon>Heyndrickxia</taxon>
    </lineage>
</organism>
<protein>
    <submittedName>
        <fullName evidence="1">Uncharacterized protein</fullName>
    </submittedName>
</protein>
<name>A0A133L029_HEYCO</name>
<comment type="caution">
    <text evidence="1">The sequence shown here is derived from an EMBL/GenBank/DDBJ whole genome shotgun (WGS) entry which is preliminary data.</text>
</comment>
<dbReference type="AlphaFoldDB" id="A0A133L029"/>
<reference evidence="2" key="1">
    <citation type="submission" date="2016-01" db="EMBL/GenBank/DDBJ databases">
        <authorList>
            <person name="Mitreva M."/>
            <person name="Pepin K.H."/>
            <person name="Mihindukulasuriya K.A."/>
            <person name="Fulton R."/>
            <person name="Fronick C."/>
            <person name="O'Laughlin M."/>
            <person name="Miner T."/>
            <person name="Herter B."/>
            <person name="Rosa B.A."/>
            <person name="Cordes M."/>
            <person name="Tomlinson C."/>
            <person name="Wollam A."/>
            <person name="Palsikar V.B."/>
            <person name="Mardis E.R."/>
            <person name="Wilson R.K."/>
        </authorList>
    </citation>
    <scope>NUCLEOTIDE SEQUENCE [LARGE SCALE GENOMIC DNA]</scope>
    <source>
        <strain evidence="2">GED7749B</strain>
    </source>
</reference>
<dbReference type="PATRIC" id="fig|1398.22.peg.524"/>
<dbReference type="Proteomes" id="UP000070376">
    <property type="component" value="Unassembled WGS sequence"/>
</dbReference>
<sequence length="105" mass="12109">MAAESNWRNFIDRRRGQAFSQVYSSIISKKGLQQIEFVQKILFNMHGCPVFIEMFHGKHCGRNRKIGLAQILSNHLVLCKKQHRAGPEKVVKNSMSVYMKKVTGF</sequence>